<organism evidence="13 14">
    <name type="scientific">Populus tomentosa</name>
    <name type="common">Chinese white poplar</name>
    <dbReference type="NCBI Taxonomy" id="118781"/>
    <lineage>
        <taxon>Eukaryota</taxon>
        <taxon>Viridiplantae</taxon>
        <taxon>Streptophyta</taxon>
        <taxon>Embryophyta</taxon>
        <taxon>Tracheophyta</taxon>
        <taxon>Spermatophyta</taxon>
        <taxon>Magnoliopsida</taxon>
        <taxon>eudicotyledons</taxon>
        <taxon>Gunneridae</taxon>
        <taxon>Pentapetalae</taxon>
        <taxon>rosids</taxon>
        <taxon>fabids</taxon>
        <taxon>Malpighiales</taxon>
        <taxon>Salicaceae</taxon>
        <taxon>Saliceae</taxon>
        <taxon>Populus</taxon>
    </lineage>
</organism>
<dbReference type="SMART" id="SM00382">
    <property type="entry name" value="AAA"/>
    <property type="match status" value="2"/>
</dbReference>
<reference evidence="13" key="1">
    <citation type="journal article" date="2020" name="bioRxiv">
        <title>Hybrid origin of Populus tomentosa Carr. identified through genome sequencing and phylogenomic analysis.</title>
        <authorList>
            <person name="An X."/>
            <person name="Gao K."/>
            <person name="Chen Z."/>
            <person name="Li J."/>
            <person name="Yang X."/>
            <person name="Yang X."/>
            <person name="Zhou J."/>
            <person name="Guo T."/>
            <person name="Zhao T."/>
            <person name="Huang S."/>
            <person name="Miao D."/>
            <person name="Khan W.U."/>
            <person name="Rao P."/>
            <person name="Ye M."/>
            <person name="Lei B."/>
            <person name="Liao W."/>
            <person name="Wang J."/>
            <person name="Ji L."/>
            <person name="Li Y."/>
            <person name="Guo B."/>
            <person name="Mustafa N.S."/>
            <person name="Li S."/>
            <person name="Yun Q."/>
            <person name="Keller S.R."/>
            <person name="Mao J."/>
            <person name="Zhang R."/>
            <person name="Strauss S.H."/>
        </authorList>
    </citation>
    <scope>NUCLEOTIDE SEQUENCE</scope>
    <source>
        <strain evidence="13">GM15</strain>
        <tissue evidence="13">Leaf</tissue>
    </source>
</reference>
<feature type="transmembrane region" description="Helical" evidence="11">
    <location>
        <begin position="1274"/>
        <end position="1297"/>
    </location>
</feature>
<dbReference type="Pfam" id="PF08370">
    <property type="entry name" value="PDR_assoc"/>
    <property type="match status" value="1"/>
</dbReference>
<keyword evidence="4 11" id="KW-0812">Transmembrane</keyword>
<evidence type="ECO:0000256" key="9">
    <source>
        <dbReference type="ARBA" id="ARBA00023136"/>
    </source>
</evidence>
<evidence type="ECO:0000259" key="12">
    <source>
        <dbReference type="PROSITE" id="PS50893"/>
    </source>
</evidence>
<evidence type="ECO:0000256" key="7">
    <source>
        <dbReference type="ARBA" id="ARBA00022840"/>
    </source>
</evidence>
<dbReference type="Pfam" id="PF19055">
    <property type="entry name" value="ABC2_membrane_7"/>
    <property type="match status" value="1"/>
</dbReference>
<dbReference type="InterPro" id="IPR003439">
    <property type="entry name" value="ABC_transporter-like_ATP-bd"/>
</dbReference>
<feature type="domain" description="ABC transporter" evidence="12">
    <location>
        <begin position="148"/>
        <end position="440"/>
    </location>
</feature>
<keyword evidence="7" id="KW-0067">ATP-binding</keyword>
<feature type="transmembrane region" description="Helical" evidence="11">
    <location>
        <begin position="570"/>
        <end position="594"/>
    </location>
</feature>
<dbReference type="OrthoDB" id="830611at2759"/>
<evidence type="ECO:0000256" key="8">
    <source>
        <dbReference type="ARBA" id="ARBA00022989"/>
    </source>
</evidence>
<keyword evidence="8 11" id="KW-1133">Transmembrane helix</keyword>
<feature type="compositionally biased region" description="Basic and acidic residues" evidence="10">
    <location>
        <begin position="7"/>
        <end position="23"/>
    </location>
</feature>
<feature type="transmembrane region" description="Helical" evidence="11">
    <location>
        <begin position="683"/>
        <end position="700"/>
    </location>
</feature>
<comment type="subcellular location">
    <subcellularLocation>
        <location evidence="1">Membrane</location>
        <topology evidence="1">Multi-pass membrane protein</topology>
    </subcellularLocation>
</comment>
<evidence type="ECO:0000313" key="13">
    <source>
        <dbReference type="EMBL" id="KAG6784984.1"/>
    </source>
</evidence>
<evidence type="ECO:0000256" key="3">
    <source>
        <dbReference type="ARBA" id="ARBA00022448"/>
    </source>
</evidence>
<evidence type="ECO:0000256" key="5">
    <source>
        <dbReference type="ARBA" id="ARBA00022737"/>
    </source>
</evidence>
<comment type="caution">
    <text evidence="13">The sequence shown here is derived from an EMBL/GenBank/DDBJ whole genome shotgun (WGS) entry which is preliminary data.</text>
</comment>
<evidence type="ECO:0000256" key="4">
    <source>
        <dbReference type="ARBA" id="ARBA00022692"/>
    </source>
</evidence>
<evidence type="ECO:0000256" key="6">
    <source>
        <dbReference type="ARBA" id="ARBA00022741"/>
    </source>
</evidence>
<keyword evidence="3" id="KW-0813">Transport</keyword>
<feature type="transmembrane region" description="Helical" evidence="11">
    <location>
        <begin position="539"/>
        <end position="558"/>
    </location>
</feature>
<evidence type="ECO:0000313" key="14">
    <source>
        <dbReference type="Proteomes" id="UP000886885"/>
    </source>
</evidence>
<dbReference type="FunFam" id="3.40.50.300:FF:000179">
    <property type="entry name" value="ABC transporter G family member 34"/>
    <property type="match status" value="1"/>
</dbReference>
<keyword evidence="6" id="KW-0547">Nucleotide-binding</keyword>
<keyword evidence="14" id="KW-1185">Reference proteome</keyword>
<feature type="transmembrane region" description="Helical" evidence="11">
    <location>
        <begin position="1159"/>
        <end position="1177"/>
    </location>
</feature>
<keyword evidence="5" id="KW-0677">Repeat</keyword>
<dbReference type="InterPro" id="IPR013525">
    <property type="entry name" value="ABC2_TM"/>
</dbReference>
<dbReference type="GO" id="GO:0005886">
    <property type="term" value="C:plasma membrane"/>
    <property type="evidence" value="ECO:0007669"/>
    <property type="project" value="UniProtKB-ARBA"/>
</dbReference>
<evidence type="ECO:0000256" key="11">
    <source>
        <dbReference type="SAM" id="Phobius"/>
    </source>
</evidence>
<dbReference type="GO" id="GO:0140359">
    <property type="term" value="F:ABC-type transporter activity"/>
    <property type="evidence" value="ECO:0007669"/>
    <property type="project" value="InterPro"/>
</dbReference>
<dbReference type="Pfam" id="PF14541">
    <property type="entry name" value="TAXi_C"/>
    <property type="match status" value="1"/>
</dbReference>
<name>A0A8X8DCN2_POPTO</name>
<dbReference type="Pfam" id="PF00005">
    <property type="entry name" value="ABC_tran"/>
    <property type="match status" value="2"/>
</dbReference>
<feature type="transmembrane region" description="Helical" evidence="11">
    <location>
        <begin position="606"/>
        <end position="630"/>
    </location>
</feature>
<evidence type="ECO:0000256" key="1">
    <source>
        <dbReference type="ARBA" id="ARBA00004141"/>
    </source>
</evidence>
<dbReference type="FunFam" id="3.40.50.300:FF:000059">
    <property type="entry name" value="ABC transporter G family member 40"/>
    <property type="match status" value="1"/>
</dbReference>
<dbReference type="PANTHER" id="PTHR19241">
    <property type="entry name" value="ATP-BINDING CASSETTE TRANSPORTER"/>
    <property type="match status" value="1"/>
</dbReference>
<evidence type="ECO:0000256" key="2">
    <source>
        <dbReference type="ARBA" id="ARBA00006012"/>
    </source>
</evidence>
<dbReference type="PROSITE" id="PS50893">
    <property type="entry name" value="ABC_TRANSPORTER_2"/>
    <property type="match status" value="2"/>
</dbReference>
<protein>
    <recommendedName>
        <fullName evidence="12">ABC transporter domain-containing protein</fullName>
    </recommendedName>
</protein>
<dbReference type="InterPro" id="IPR013581">
    <property type="entry name" value="PDR_assoc"/>
</dbReference>
<feature type="transmembrane region" description="Helical" evidence="11">
    <location>
        <begin position="650"/>
        <end position="671"/>
    </location>
</feature>
<comment type="similarity">
    <text evidence="2">Belongs to the ABC transporter superfamily. ABCG family. PDR (TC 3.A.1.205) subfamily.</text>
</comment>
<dbReference type="InterPro" id="IPR032799">
    <property type="entry name" value="TAXi_C"/>
</dbReference>
<dbReference type="InterPro" id="IPR043926">
    <property type="entry name" value="ABCG_dom"/>
</dbReference>
<feature type="transmembrane region" description="Helical" evidence="11">
    <location>
        <begin position="760"/>
        <end position="786"/>
    </location>
</feature>
<feature type="region of interest" description="Disordered" evidence="10">
    <location>
        <begin position="1"/>
        <end position="23"/>
    </location>
</feature>
<dbReference type="Pfam" id="PF01061">
    <property type="entry name" value="ABC2_membrane"/>
    <property type="match status" value="2"/>
</dbReference>
<keyword evidence="9 11" id="KW-0472">Membrane</keyword>
<dbReference type="Proteomes" id="UP000886885">
    <property type="component" value="Chromosome 2D"/>
</dbReference>
<dbReference type="InterPro" id="IPR003593">
    <property type="entry name" value="AAA+_ATPase"/>
</dbReference>
<feature type="transmembrane region" description="Helical" evidence="11">
    <location>
        <begin position="1249"/>
        <end position="1267"/>
    </location>
</feature>
<feature type="transmembrane region" description="Helical" evidence="11">
    <location>
        <begin position="1189"/>
        <end position="1215"/>
    </location>
</feature>
<feature type="transmembrane region" description="Helical" evidence="11">
    <location>
        <begin position="1383"/>
        <end position="1406"/>
    </location>
</feature>
<feature type="domain" description="ABC transporter" evidence="12">
    <location>
        <begin position="841"/>
        <end position="1093"/>
    </location>
</feature>
<evidence type="ECO:0000256" key="10">
    <source>
        <dbReference type="SAM" id="MobiDB-lite"/>
    </source>
</evidence>
<dbReference type="GO" id="GO:0005524">
    <property type="term" value="F:ATP binding"/>
    <property type="evidence" value="ECO:0007669"/>
    <property type="project" value="UniProtKB-KW"/>
</dbReference>
<gene>
    <name evidence="13" type="ORF">POTOM_010701</name>
</gene>
<accession>A0A8X8DCN2</accession>
<proteinExistence type="inferred from homology"/>
<dbReference type="EMBL" id="JAAWWB010000004">
    <property type="protein sequence ID" value="KAG6784984.1"/>
    <property type="molecule type" value="Genomic_DNA"/>
</dbReference>
<dbReference type="GO" id="GO:0016887">
    <property type="term" value="F:ATP hydrolysis activity"/>
    <property type="evidence" value="ECO:0007669"/>
    <property type="project" value="InterPro"/>
</dbReference>
<dbReference type="CDD" id="cd03232">
    <property type="entry name" value="ABCG_PDR_domain2"/>
    <property type="match status" value="1"/>
</dbReference>
<dbReference type="InterPro" id="IPR034003">
    <property type="entry name" value="ABCG_PDR_2"/>
</dbReference>
<sequence length="1659" mass="187931">MAAPVTRNDHKTDSLRMELEESTEKSIKTSFHNHAPSFVSGATANCDATSLSSLEENEDEMELQWAAIERLPTFRRLRLSLFDRKEGGEGEEGRRVVDVTKLEALERHVFVDKLIKKIEEDNCRLLSKFKERIESTDRCLLFRVGLELPTVEVRYRNLSVEVEYEVVHGKPLPSLWNTLKTAFRASCGKTTLLQALAAKLDQSLKVEGEISYNGYKLNEFVPQKTSVYISQYDQHISEMTVRETLDFSARCQGIGGRADIMKEISRREKEAGIVPEPDIDTYMKLGSYFMVAISADNPYEQATSVEGLKRTLQTDYILKILGLDICADTMVGDAMRRGISGGQKKRLTTGEMIIGPTKALFMDEISNGLDSSTTFQIVKCMQQLAHITKSTMLVSLLQPAPETYDLFDDIILMAEGEIVYHGPRDNVLEFFEHCGFRCPPRKGIADFLQEVVSERDQGQYWYHKQQPHSYVSIAMLAKNFQGFHVGQKLEGELSRPLQKSESHKNALSFSIYSLRKWELFKACMDREWLLMKRNLSLHVFKSVQLVVTALITMTVFIRSRMNIDIVDGNLYMGSLFYALIRLMCNGITELSLTIQRIAVFYKQRDFYFYPAWAYTVPAAILKIPFSLLDAFLWTALTYYVIGFSPEPERFFYHFFLLFLVHQVSVSMFRLIASIVRNPSTASTFALFIILITFLFGGFVIRQPSLPSWLRWGFWLSPLAYAEIGASLNEFLAPRWQKVSSSNITLGQQILESRGLCFNEYFYWIPLGALIGFWIIFNIGFTCALSYSKAPRRSRTIISQERLSNILKRKQDLIDFPRAETPKPAAEMEKIKMILPFEPITISFQNVQYFVDNPKILRKQGLPQKRLQLLHDITGAFRPGILTALMGVSGAGKTTLMDVLSGRKTGGIIEGEIRIGGYPKAQKTYARISGYCEQTDIHSPQITVEESVMYSAWLRLPAQIDKRTRSEFVAEVIEMIELGEIRDELVGIPGVSGISTEQRKRLTIAVELVSNPSVIFMDEPTSGLDARAAAIVMRAAKNIVNTNRTVVCTIHQPSIDVFEAFDEGIPGVPKIKENYNPATWMLEVTGSSMEARLGLDFANLYRDSHLFQKNEELVARLGLPEQGSKELHFSTRFPQNAWEQFKACLWKQEMSYWRSPKYNLVRLIFIIVSSLIFGALLWQKGQKINDEQDFFNILGSIFIFIQFAGIGNCSSVMPFVATERTIVYRERFAGMYSSLAYSSAQVVVEIPYILLQAVLFLIITYPAINFYWSAYKVFWYFYSMFCSLLYFNYLGLLLVSLTPNVQMASIWASFFYTTMNLFSGFLVPEPKMPRWWAWGYWICPTSWSLKGLLTSQYGDIEEEITAYGERKSISSFLRSYFGYKHDDLGVVAIVLLAFPVFFALAFAITIAKLNFQKSFVCVYANNAGFTLEPIHRDSSESPFHNPQEIHLQRVNNPLHRSINRVHHFDPTVIASVSPKAAESETTSVSGEYLMSLSFETPPLKVIQCVSLKLSLVVDTKIMDPSMSKLRVSLALEAGKSNKLNFGSHAVVSCHGVKSTPLLTDDTFYYLTLEAVGVGKERIQFGDSSSGTRSGTGNIITDSGTTLTIVPEDVLNELSKAANNQAEGQRAEDLSGFLSLCYSNLKVPVITAHFTGEDVNRSNFR</sequence>